<proteinExistence type="inferred from homology"/>
<evidence type="ECO:0000313" key="3">
    <source>
        <dbReference type="Proteomes" id="UP001600107"/>
    </source>
</evidence>
<dbReference type="SUPFAM" id="SSF53056">
    <property type="entry name" value="beta-carbonic anhydrase, cab"/>
    <property type="match status" value="1"/>
</dbReference>
<reference evidence="2 3" key="1">
    <citation type="submission" date="2024-06" db="EMBL/GenBank/DDBJ databases">
        <title>Flavobacterium spp. isolated from glacier.</title>
        <authorList>
            <person name="Han D."/>
        </authorList>
    </citation>
    <scope>NUCLEOTIDE SEQUENCE [LARGE SCALE GENOMIC DNA]</scope>
    <source>
        <strain evidence="2 3">ZS1P70</strain>
    </source>
</reference>
<comment type="similarity">
    <text evidence="1">Belongs to the beta-class carbonic anhydrase family.</text>
</comment>
<gene>
    <name evidence="2" type="ORF">ACFX5F_00025</name>
</gene>
<dbReference type="RefSeq" id="WP_379848713.1">
    <property type="nucleotide sequence ID" value="NZ_JBHZPY010000001.1"/>
</dbReference>
<dbReference type="InterPro" id="IPR001765">
    <property type="entry name" value="Carbonic_anhydrase"/>
</dbReference>
<dbReference type="NCBIfam" id="NF011765">
    <property type="entry name" value="PRK15219.1"/>
    <property type="match status" value="1"/>
</dbReference>
<dbReference type="Pfam" id="PF00484">
    <property type="entry name" value="Pro_CA"/>
    <property type="match status" value="1"/>
</dbReference>
<dbReference type="CDD" id="cd03378">
    <property type="entry name" value="beta_CA_cladeC"/>
    <property type="match status" value="1"/>
</dbReference>
<evidence type="ECO:0000313" key="2">
    <source>
        <dbReference type="EMBL" id="MFE3869605.1"/>
    </source>
</evidence>
<accession>A0ABW6I005</accession>
<evidence type="ECO:0000256" key="1">
    <source>
        <dbReference type="ARBA" id="ARBA00006217"/>
    </source>
</evidence>
<dbReference type="EMBL" id="JBHZPY010000001">
    <property type="protein sequence ID" value="MFE3869605.1"/>
    <property type="molecule type" value="Genomic_DNA"/>
</dbReference>
<keyword evidence="3" id="KW-1185">Reference proteome</keyword>
<comment type="caution">
    <text evidence="2">The sequence shown here is derived from an EMBL/GenBank/DDBJ whole genome shotgun (WGS) entry which is preliminary data.</text>
</comment>
<protein>
    <submittedName>
        <fullName evidence="2">Carbonic anhydrase family protein</fullName>
    </submittedName>
</protein>
<dbReference type="PANTHER" id="PTHR11002:SF79">
    <property type="entry name" value="CARBONIC ANHYDRASE 2"/>
    <property type="match status" value="1"/>
</dbReference>
<name>A0ABW6I005_9FLAO</name>
<dbReference type="Gene3D" id="3.40.1050.10">
    <property type="entry name" value="Carbonic anhydrase"/>
    <property type="match status" value="1"/>
</dbReference>
<dbReference type="InterPro" id="IPR036874">
    <property type="entry name" value="Carbonic_anhydrase_sf"/>
</dbReference>
<organism evidence="2 3">
    <name type="scientific">Flavobacterium zhoui</name>
    <dbReference type="NCBI Taxonomy" id="3230414"/>
    <lineage>
        <taxon>Bacteria</taxon>
        <taxon>Pseudomonadati</taxon>
        <taxon>Bacteroidota</taxon>
        <taxon>Flavobacteriia</taxon>
        <taxon>Flavobacteriales</taxon>
        <taxon>Flavobacteriaceae</taxon>
        <taxon>Flavobacterium</taxon>
    </lineage>
</organism>
<sequence>MMKNLFKVTVLVITVQMFSSCYTTTKNVRTQKETTSSLDVYKQRHLMTKMEQDSLTPMQVLLEFKEGNRRFNTGNVTKREHSEEVRKAVTGGQFPKAIVLSCVDSRVPVEDVFDQGLGDVFVGRVAGNFVNTDLLGSMEFACKVSGAKLIIVMGHQHCGAIKGAIDDVHLGNITAMLANIKPAIAMSQNFEGEKSSKNEAYVKTVNKNNIRYAISEIRAKSEILKEMEKKGQIKIVGGYYSLLTGKLEFLD</sequence>
<dbReference type="SMART" id="SM00947">
    <property type="entry name" value="Pro_CA"/>
    <property type="match status" value="1"/>
</dbReference>
<dbReference type="Proteomes" id="UP001600107">
    <property type="component" value="Unassembled WGS sequence"/>
</dbReference>
<dbReference type="PANTHER" id="PTHR11002">
    <property type="entry name" value="CARBONIC ANHYDRASE"/>
    <property type="match status" value="1"/>
</dbReference>
<dbReference type="PROSITE" id="PS51257">
    <property type="entry name" value="PROKAR_LIPOPROTEIN"/>
    <property type="match status" value="1"/>
</dbReference>